<gene>
    <name evidence="1" type="ORF">EDM58_13030</name>
</gene>
<dbReference type="InterPro" id="IPR036102">
    <property type="entry name" value="OsmC/Ohrsf"/>
</dbReference>
<proteinExistence type="predicted"/>
<organism evidence="1 2">
    <name type="scientific">Brevibacillus panacihumi</name>
    <dbReference type="NCBI Taxonomy" id="497735"/>
    <lineage>
        <taxon>Bacteria</taxon>
        <taxon>Bacillati</taxon>
        <taxon>Bacillota</taxon>
        <taxon>Bacilli</taxon>
        <taxon>Bacillales</taxon>
        <taxon>Paenibacillaceae</taxon>
        <taxon>Brevibacillus</taxon>
    </lineage>
</organism>
<dbReference type="Gene3D" id="3.30.300.20">
    <property type="match status" value="1"/>
</dbReference>
<dbReference type="PANTHER" id="PTHR34352">
    <property type="entry name" value="PROTEIN YHFA"/>
    <property type="match status" value="1"/>
</dbReference>
<dbReference type="RefSeq" id="WP_023558365.1">
    <property type="nucleotide sequence ID" value="NZ_JBCNED010000007.1"/>
</dbReference>
<accession>A0A3M8CQ89</accession>
<evidence type="ECO:0000313" key="2">
    <source>
        <dbReference type="Proteomes" id="UP000281915"/>
    </source>
</evidence>
<reference evidence="1 2" key="1">
    <citation type="submission" date="2018-10" db="EMBL/GenBank/DDBJ databases">
        <title>Phylogenomics of Brevibacillus.</title>
        <authorList>
            <person name="Dunlap C."/>
        </authorList>
    </citation>
    <scope>NUCLEOTIDE SEQUENCE [LARGE SCALE GENOMIC DNA]</scope>
    <source>
        <strain evidence="1 2">JCM 15085</strain>
    </source>
</reference>
<dbReference type="AlphaFoldDB" id="A0A3M8CQ89"/>
<dbReference type="Pfam" id="PF02566">
    <property type="entry name" value="OsmC"/>
    <property type="match status" value="1"/>
</dbReference>
<dbReference type="SUPFAM" id="SSF82784">
    <property type="entry name" value="OsmC-like"/>
    <property type="match status" value="1"/>
</dbReference>
<comment type="caution">
    <text evidence="1">The sequence shown here is derived from an EMBL/GenBank/DDBJ whole genome shotgun (WGS) entry which is preliminary data.</text>
</comment>
<dbReference type="InterPro" id="IPR003718">
    <property type="entry name" value="OsmC/Ohr_fam"/>
</dbReference>
<sequence>MAEGQKRIGVRTQWLGRRQFEAVGPSGYPVRMDAKEEYGGEGAGNSPLELLLVGLTGCIGIGVTQLLEKMRQSLESLEIEADGIREAKLPHAITQIHLTFRATGEVAPSRIWQAVKLEAEQYCPVAKSLHAEIILQVILNGQELPMPAEESKEGLR</sequence>
<protein>
    <submittedName>
        <fullName evidence="1">OsmC family peroxiredoxin</fullName>
    </submittedName>
</protein>
<dbReference type="Proteomes" id="UP000281915">
    <property type="component" value="Unassembled WGS sequence"/>
</dbReference>
<dbReference type="EMBL" id="RHHT01000027">
    <property type="protein sequence ID" value="RNB77930.1"/>
    <property type="molecule type" value="Genomic_DNA"/>
</dbReference>
<dbReference type="InterPro" id="IPR015946">
    <property type="entry name" value="KH_dom-like_a/b"/>
</dbReference>
<evidence type="ECO:0000313" key="1">
    <source>
        <dbReference type="EMBL" id="RNB77930.1"/>
    </source>
</evidence>
<name>A0A3M8CQ89_9BACL</name>
<dbReference type="PANTHER" id="PTHR34352:SF1">
    <property type="entry name" value="PROTEIN YHFA"/>
    <property type="match status" value="1"/>
</dbReference>